<sequence>MEQLGTETKTSIRAFIARYIQNYTLADDENIFALGFINSLFAMQLVLFVEKEFHIEVDNEELDIDNFSTINAIAALVERKQA</sequence>
<dbReference type="InterPro" id="IPR036736">
    <property type="entry name" value="ACP-like_sf"/>
</dbReference>
<dbReference type="SUPFAM" id="SSF47336">
    <property type="entry name" value="ACP-like"/>
    <property type="match status" value="1"/>
</dbReference>
<feature type="domain" description="Carrier" evidence="1">
    <location>
        <begin position="3"/>
        <end position="81"/>
    </location>
</feature>
<gene>
    <name evidence="2" type="ORF">KDA_47870</name>
</gene>
<comment type="caution">
    <text evidence="2">The sequence shown here is derived from an EMBL/GenBank/DDBJ whole genome shotgun (WGS) entry which is preliminary data.</text>
</comment>
<proteinExistence type="predicted"/>
<dbReference type="AlphaFoldDB" id="A0A402BD35"/>
<name>A0A402BD35_9CHLR</name>
<protein>
    <recommendedName>
        <fullName evidence="1">Carrier domain-containing protein</fullName>
    </recommendedName>
</protein>
<dbReference type="EMBL" id="BIFT01000002">
    <property type="protein sequence ID" value="GCE29303.1"/>
    <property type="molecule type" value="Genomic_DNA"/>
</dbReference>
<evidence type="ECO:0000313" key="3">
    <source>
        <dbReference type="Proteomes" id="UP000287171"/>
    </source>
</evidence>
<dbReference type="RefSeq" id="WP_126629594.1">
    <property type="nucleotide sequence ID" value="NZ_BIFT01000002.1"/>
</dbReference>
<dbReference type="OrthoDB" id="677810at2"/>
<dbReference type="Proteomes" id="UP000287171">
    <property type="component" value="Unassembled WGS sequence"/>
</dbReference>
<keyword evidence="3" id="KW-1185">Reference proteome</keyword>
<evidence type="ECO:0000313" key="2">
    <source>
        <dbReference type="EMBL" id="GCE29303.1"/>
    </source>
</evidence>
<dbReference type="Pfam" id="PF00550">
    <property type="entry name" value="PP-binding"/>
    <property type="match status" value="1"/>
</dbReference>
<accession>A0A402BD35</accession>
<reference evidence="3" key="1">
    <citation type="submission" date="2018-12" db="EMBL/GenBank/DDBJ databases">
        <title>Tengunoibacter tsumagoiensis gen. nov., sp. nov., Dictyobacter kobayashii sp. nov., D. alpinus sp. nov., and D. joshuensis sp. nov. and description of Dictyobacteraceae fam. nov. within the order Ktedonobacterales isolated from Tengu-no-mugimeshi.</title>
        <authorList>
            <person name="Wang C.M."/>
            <person name="Zheng Y."/>
            <person name="Sakai Y."/>
            <person name="Toyoda A."/>
            <person name="Minakuchi Y."/>
            <person name="Abe K."/>
            <person name="Yokota A."/>
            <person name="Yabe S."/>
        </authorList>
    </citation>
    <scope>NUCLEOTIDE SEQUENCE [LARGE SCALE GENOMIC DNA]</scope>
    <source>
        <strain evidence="3">Uno16</strain>
    </source>
</reference>
<evidence type="ECO:0000259" key="1">
    <source>
        <dbReference type="PROSITE" id="PS50075"/>
    </source>
</evidence>
<dbReference type="Gene3D" id="1.10.1200.10">
    <property type="entry name" value="ACP-like"/>
    <property type="match status" value="1"/>
</dbReference>
<dbReference type="PROSITE" id="PS50075">
    <property type="entry name" value="CARRIER"/>
    <property type="match status" value="1"/>
</dbReference>
<dbReference type="InterPro" id="IPR009081">
    <property type="entry name" value="PP-bd_ACP"/>
</dbReference>
<organism evidence="2 3">
    <name type="scientific">Dictyobacter alpinus</name>
    <dbReference type="NCBI Taxonomy" id="2014873"/>
    <lineage>
        <taxon>Bacteria</taxon>
        <taxon>Bacillati</taxon>
        <taxon>Chloroflexota</taxon>
        <taxon>Ktedonobacteria</taxon>
        <taxon>Ktedonobacterales</taxon>
        <taxon>Dictyobacteraceae</taxon>
        <taxon>Dictyobacter</taxon>
    </lineage>
</organism>